<gene>
    <name evidence="4" type="ORF">AMAG_03295</name>
</gene>
<evidence type="ECO:0000256" key="1">
    <source>
        <dbReference type="ARBA" id="ARBA00007355"/>
    </source>
</evidence>
<name>A0A0L0S573_ALLM3</name>
<dbReference type="InterPro" id="IPR007763">
    <property type="entry name" value="NDUFA12"/>
</dbReference>
<organism evidence="4 5">
    <name type="scientific">Allomyces macrogynus (strain ATCC 38327)</name>
    <name type="common">Allomyces javanicus var. macrogynus</name>
    <dbReference type="NCBI Taxonomy" id="578462"/>
    <lineage>
        <taxon>Eukaryota</taxon>
        <taxon>Fungi</taxon>
        <taxon>Fungi incertae sedis</taxon>
        <taxon>Blastocladiomycota</taxon>
        <taxon>Blastocladiomycetes</taxon>
        <taxon>Blastocladiales</taxon>
        <taxon>Blastocladiaceae</taxon>
        <taxon>Allomyces</taxon>
    </lineage>
</organism>
<comment type="function">
    <text evidence="2">Accessory subunit of the mitochondrial membrane respiratory chain NADH dehydrogenase (Complex I), that is believed not to be involved in catalysis. Complex I functions in the transfer of electrons from NADH to the respiratory chain. The immediate electron acceptor for the enzyme is believed to be ubiquinone.</text>
</comment>
<dbReference type="OrthoDB" id="274641at2759"/>
<dbReference type="Pfam" id="PF05071">
    <property type="entry name" value="NDUFA12"/>
    <property type="match status" value="1"/>
</dbReference>
<reference evidence="5" key="2">
    <citation type="submission" date="2009-11" db="EMBL/GenBank/DDBJ databases">
        <title>The Genome Sequence of Allomyces macrogynus strain ATCC 38327.</title>
        <authorList>
            <consortium name="The Broad Institute Genome Sequencing Platform"/>
            <person name="Russ C."/>
            <person name="Cuomo C."/>
            <person name="Shea T."/>
            <person name="Young S.K."/>
            <person name="Zeng Q."/>
            <person name="Koehrsen M."/>
            <person name="Haas B."/>
            <person name="Borodovsky M."/>
            <person name="Guigo R."/>
            <person name="Alvarado L."/>
            <person name="Berlin A."/>
            <person name="Borenstein D."/>
            <person name="Chen Z."/>
            <person name="Engels R."/>
            <person name="Freedman E."/>
            <person name="Gellesch M."/>
            <person name="Goldberg J."/>
            <person name="Griggs A."/>
            <person name="Gujja S."/>
            <person name="Heiman D."/>
            <person name="Hepburn T."/>
            <person name="Howarth C."/>
            <person name="Jen D."/>
            <person name="Larson L."/>
            <person name="Lewis B."/>
            <person name="Mehta T."/>
            <person name="Park D."/>
            <person name="Pearson M."/>
            <person name="Roberts A."/>
            <person name="Saif S."/>
            <person name="Shenoy N."/>
            <person name="Sisk P."/>
            <person name="Stolte C."/>
            <person name="Sykes S."/>
            <person name="Walk T."/>
            <person name="White J."/>
            <person name="Yandava C."/>
            <person name="Burger G."/>
            <person name="Gray M.W."/>
            <person name="Holland P.W.H."/>
            <person name="King N."/>
            <person name="Lang F.B.F."/>
            <person name="Roger A.J."/>
            <person name="Ruiz-Trillo I."/>
            <person name="Lander E."/>
            <person name="Nusbaum C."/>
        </authorList>
    </citation>
    <scope>NUCLEOTIDE SEQUENCE [LARGE SCALE GENOMIC DNA]</scope>
    <source>
        <strain evidence="5">ATCC 38327</strain>
    </source>
</reference>
<keyword evidence="5" id="KW-1185">Reference proteome</keyword>
<evidence type="ECO:0000313" key="4">
    <source>
        <dbReference type="EMBL" id="KNE57605.1"/>
    </source>
</evidence>
<proteinExistence type="inferred from homology"/>
<feature type="region of interest" description="Disordered" evidence="3">
    <location>
        <begin position="1"/>
        <end position="49"/>
    </location>
</feature>
<dbReference type="Proteomes" id="UP000054350">
    <property type="component" value="Unassembled WGS sequence"/>
</dbReference>
<feature type="compositionally biased region" description="Polar residues" evidence="3">
    <location>
        <begin position="27"/>
        <end position="49"/>
    </location>
</feature>
<comment type="similarity">
    <text evidence="1 2">Belongs to the complex I NDUFA12 subunit family.</text>
</comment>
<keyword evidence="2" id="KW-0999">Mitochondrion inner membrane</keyword>
<keyword evidence="2" id="KW-0472">Membrane</keyword>
<keyword evidence="2" id="KW-0249">Electron transport</keyword>
<keyword evidence="2" id="KW-0679">Respiratory chain</keyword>
<keyword evidence="2" id="KW-0813">Transport</keyword>
<keyword evidence="2" id="KW-0496">Mitochondrion</keyword>
<dbReference type="eggNOG" id="KOG3382">
    <property type="taxonomic scope" value="Eukaryota"/>
</dbReference>
<sequence>MNKSNQRELRPSQHVRIKQPASPAEATLTSTIRPQQTNQRAANSTPAHPTRCNLVNMSFSLTRLVKNVLQVGPKDAWHQLLILGEVKAGTLIGTDQYGNRYYENREELFARERWVVPANKKFDPSEIPAGWHTWIHRIDARAPHEVTDIPNDLKWMAPHTRNASGSEANYKSFSTTEPKIEAWTPKAANRG</sequence>
<evidence type="ECO:0000313" key="5">
    <source>
        <dbReference type="Proteomes" id="UP000054350"/>
    </source>
</evidence>
<protein>
    <recommendedName>
        <fullName evidence="2">NADH dehydrogenase [ubiquinone] 1 alpha subcomplex subunit</fullName>
    </recommendedName>
</protein>
<dbReference type="STRING" id="578462.A0A0L0S573"/>
<dbReference type="OMA" id="FSTTEPK"/>
<evidence type="ECO:0000256" key="3">
    <source>
        <dbReference type="SAM" id="MobiDB-lite"/>
    </source>
</evidence>
<dbReference type="GO" id="GO:0006979">
    <property type="term" value="P:response to oxidative stress"/>
    <property type="evidence" value="ECO:0007669"/>
    <property type="project" value="TreeGrafter"/>
</dbReference>
<dbReference type="PANTHER" id="PTHR12910">
    <property type="entry name" value="NADH-UBIQUINONE OXIDOREDUCTASE SUBUNIT B17.2"/>
    <property type="match status" value="1"/>
</dbReference>
<accession>A0A0L0S573</accession>
<dbReference type="AlphaFoldDB" id="A0A0L0S573"/>
<dbReference type="GO" id="GO:0005743">
    <property type="term" value="C:mitochondrial inner membrane"/>
    <property type="evidence" value="ECO:0007669"/>
    <property type="project" value="UniProtKB-SubCell"/>
</dbReference>
<dbReference type="VEuPathDB" id="FungiDB:AMAG_03295"/>
<dbReference type="PANTHER" id="PTHR12910:SF2">
    <property type="entry name" value="NADH DEHYDROGENASE [UBIQUINONE] 1 ALPHA SUBCOMPLEX SUBUNIT 12"/>
    <property type="match status" value="1"/>
</dbReference>
<feature type="compositionally biased region" description="Basic and acidic residues" evidence="3">
    <location>
        <begin position="1"/>
        <end position="11"/>
    </location>
</feature>
<reference evidence="4 5" key="1">
    <citation type="submission" date="2009-11" db="EMBL/GenBank/DDBJ databases">
        <title>Annotation of Allomyces macrogynus ATCC 38327.</title>
        <authorList>
            <consortium name="The Broad Institute Genome Sequencing Platform"/>
            <person name="Russ C."/>
            <person name="Cuomo C."/>
            <person name="Burger G."/>
            <person name="Gray M.W."/>
            <person name="Holland P.W.H."/>
            <person name="King N."/>
            <person name="Lang F.B.F."/>
            <person name="Roger A.J."/>
            <person name="Ruiz-Trillo I."/>
            <person name="Young S.K."/>
            <person name="Zeng Q."/>
            <person name="Gargeya S."/>
            <person name="Fitzgerald M."/>
            <person name="Haas B."/>
            <person name="Abouelleil A."/>
            <person name="Alvarado L."/>
            <person name="Arachchi H.M."/>
            <person name="Berlin A."/>
            <person name="Chapman S.B."/>
            <person name="Gearin G."/>
            <person name="Goldberg J."/>
            <person name="Griggs A."/>
            <person name="Gujja S."/>
            <person name="Hansen M."/>
            <person name="Heiman D."/>
            <person name="Howarth C."/>
            <person name="Larimer J."/>
            <person name="Lui A."/>
            <person name="MacDonald P.J.P."/>
            <person name="McCowen C."/>
            <person name="Montmayeur A."/>
            <person name="Murphy C."/>
            <person name="Neiman D."/>
            <person name="Pearson M."/>
            <person name="Priest M."/>
            <person name="Roberts A."/>
            <person name="Saif S."/>
            <person name="Shea T."/>
            <person name="Sisk P."/>
            <person name="Stolte C."/>
            <person name="Sykes S."/>
            <person name="Wortman J."/>
            <person name="Nusbaum C."/>
            <person name="Birren B."/>
        </authorList>
    </citation>
    <scope>NUCLEOTIDE SEQUENCE [LARGE SCALE GENOMIC DNA]</scope>
    <source>
        <strain evidence="4 5">ATCC 38327</strain>
    </source>
</reference>
<dbReference type="EMBL" id="GG745331">
    <property type="protein sequence ID" value="KNE57605.1"/>
    <property type="molecule type" value="Genomic_DNA"/>
</dbReference>
<dbReference type="GO" id="GO:0045271">
    <property type="term" value="C:respiratory chain complex I"/>
    <property type="evidence" value="ECO:0007669"/>
    <property type="project" value="InterPro"/>
</dbReference>
<comment type="subcellular location">
    <subcellularLocation>
        <location evidence="2">Mitochondrion inner membrane</location>
        <topology evidence="2">Peripheral membrane protein</topology>
        <orientation evidence="2">Matrix side</orientation>
    </subcellularLocation>
</comment>
<evidence type="ECO:0000256" key="2">
    <source>
        <dbReference type="RuleBase" id="RU363103"/>
    </source>
</evidence>